<protein>
    <recommendedName>
        <fullName evidence="1">HipA-like kinase domain-containing protein</fullName>
    </recommendedName>
</protein>
<proteinExistence type="predicted"/>
<comment type="caution">
    <text evidence="2">The sequence shown here is derived from an EMBL/GenBank/DDBJ whole genome shotgun (WGS) entry which is preliminary data.</text>
</comment>
<dbReference type="AlphaFoldDB" id="A0A942YJH2"/>
<accession>A0A942YJH2</accession>
<name>A0A942YJH2_9BACI</name>
<keyword evidence="3" id="KW-1185">Reference proteome</keyword>
<dbReference type="InterPro" id="IPR046748">
    <property type="entry name" value="HipA_2"/>
</dbReference>
<feature type="domain" description="HipA-like kinase" evidence="1">
    <location>
        <begin position="8"/>
        <end position="238"/>
    </location>
</feature>
<dbReference type="Proteomes" id="UP000682713">
    <property type="component" value="Unassembled WGS sequence"/>
</dbReference>
<evidence type="ECO:0000259" key="1">
    <source>
        <dbReference type="Pfam" id="PF20613"/>
    </source>
</evidence>
<evidence type="ECO:0000313" key="2">
    <source>
        <dbReference type="EMBL" id="MBS4199353.1"/>
    </source>
</evidence>
<gene>
    <name evidence="2" type="ORF">KHA93_06775</name>
</gene>
<dbReference type="SUPFAM" id="SSF56112">
    <property type="entry name" value="Protein kinase-like (PK-like)"/>
    <property type="match status" value="1"/>
</dbReference>
<reference evidence="2 3" key="1">
    <citation type="submission" date="2021-05" db="EMBL/GenBank/DDBJ databases">
        <title>Novel Bacillus species.</title>
        <authorList>
            <person name="Liu G."/>
        </authorList>
    </citation>
    <scope>NUCLEOTIDE SEQUENCE [LARGE SCALE GENOMIC DNA]</scope>
    <source>
        <strain evidence="2 3">FJAT-49732</strain>
    </source>
</reference>
<sequence length="255" mass="29887">MIKPLAYKKTLEGKSCAHLITFDDGKDYVVKYVQPVFDKALPNEWIAYCLGRYLGLPIPYSRIVEIPSEFSTNIPELLQMSDSHHHFASLYIPDCIDGHEATSVSHIINNDTLASIILFDYWLHNRDRTRKNILLLEKEPQSYHLWAIDHSEVFGSYSWLLSDLEIQQADIMKSATHQFMAKYIEDENSFYEQLELIQTIPTFLIEEIVSVIPDEWNVTREERKAIVSTLVERRKHILPNLLQKVIHEMYRPMHK</sequence>
<dbReference type="Pfam" id="PF20613">
    <property type="entry name" value="HipA_2"/>
    <property type="match status" value="1"/>
</dbReference>
<evidence type="ECO:0000313" key="3">
    <source>
        <dbReference type="Proteomes" id="UP000682713"/>
    </source>
</evidence>
<organism evidence="2 3">
    <name type="scientific">Lederbergia citrisecunda</name>
    <dbReference type="NCBI Taxonomy" id="2833583"/>
    <lineage>
        <taxon>Bacteria</taxon>
        <taxon>Bacillati</taxon>
        <taxon>Bacillota</taxon>
        <taxon>Bacilli</taxon>
        <taxon>Bacillales</taxon>
        <taxon>Bacillaceae</taxon>
        <taxon>Lederbergia</taxon>
    </lineage>
</organism>
<dbReference type="EMBL" id="JAGYPJ010000001">
    <property type="protein sequence ID" value="MBS4199353.1"/>
    <property type="molecule type" value="Genomic_DNA"/>
</dbReference>
<dbReference type="RefSeq" id="WP_213110038.1">
    <property type="nucleotide sequence ID" value="NZ_JAGYPJ010000001.1"/>
</dbReference>
<dbReference type="InterPro" id="IPR011009">
    <property type="entry name" value="Kinase-like_dom_sf"/>
</dbReference>